<evidence type="ECO:0000256" key="4">
    <source>
        <dbReference type="RuleBase" id="RU003512"/>
    </source>
</evidence>
<reference evidence="7 8" key="1">
    <citation type="submission" date="2018-08" db="EMBL/GenBank/DDBJ databases">
        <title>Whole genome sequence analysis of Dermacoccus abyssi bacteria isolated from Deep Mariana trench Micromonospora spp reveals genes involved in the environmental adaptation and production of secondary metabolites.</title>
        <authorList>
            <person name="Abdel-Mageed W.M."/>
            <person name="Lehri B."/>
            <person name="Nouioui I."/>
            <person name="Goodfellow I."/>
            <person name="Jaspars M."/>
            <person name="Karlyshev A."/>
        </authorList>
    </citation>
    <scope>NUCLEOTIDE SEQUENCE [LARGE SCALE GENOMIC DNA]</scope>
    <source>
        <strain evidence="7 8">MT1.1</strain>
    </source>
</reference>
<evidence type="ECO:0000256" key="6">
    <source>
        <dbReference type="SAM" id="SignalP"/>
    </source>
</evidence>
<dbReference type="InterPro" id="IPR006127">
    <property type="entry name" value="ZnuA-like"/>
</dbReference>
<gene>
    <name evidence="7" type="ORF">D1832_03485</name>
</gene>
<keyword evidence="2 4" id="KW-0813">Transport</keyword>
<accession>A0A417Z8T6</accession>
<sequence>MVVMLRTSRLSLAASALVATTALTACGLGSSNSGSGDKVETVASFYALQYALERIGGDRVEVSSLTKPGQEPHDIDPSPKQIAALADADLAVYLKGFQPSVDAAVSSNAKKDKTLDVAPDADMTLKLSSTESVGGEAHEHSEGDGHDHSGDTDPHFWLDPVRYKAVVQAVGARLAKADPEGKATYETNTKKMVADLDALNTEFKSGLANCTNKTLVSGHAAFGYLASRYGFTQVGVSGVSPEAEPTPQRLKAVAAFAKKHDTTTIYSETLVSPKTAETVAKQTGAKVAVLDPLEGLTDASKGKNYFEVMKSNLTTLKQGQGCK</sequence>
<dbReference type="Gene3D" id="3.40.50.1980">
    <property type="entry name" value="Nitrogenase molybdenum iron protein domain"/>
    <property type="match status" value="2"/>
</dbReference>
<feature type="signal peptide" evidence="6">
    <location>
        <begin position="1"/>
        <end position="24"/>
    </location>
</feature>
<dbReference type="PRINTS" id="PR00690">
    <property type="entry name" value="ADHESNFAMILY"/>
</dbReference>
<feature type="region of interest" description="Disordered" evidence="5">
    <location>
        <begin position="129"/>
        <end position="154"/>
    </location>
</feature>
<dbReference type="PRINTS" id="PR00691">
    <property type="entry name" value="ADHESINB"/>
</dbReference>
<dbReference type="PROSITE" id="PS51257">
    <property type="entry name" value="PROKAR_LIPOPROTEIN"/>
    <property type="match status" value="1"/>
</dbReference>
<comment type="caution">
    <text evidence="7">The sequence shown here is derived from an EMBL/GenBank/DDBJ whole genome shotgun (WGS) entry which is preliminary data.</text>
</comment>
<organism evidence="7 8">
    <name type="scientific">Dermacoccus abyssi</name>
    <dbReference type="NCBI Taxonomy" id="322596"/>
    <lineage>
        <taxon>Bacteria</taxon>
        <taxon>Bacillati</taxon>
        <taxon>Actinomycetota</taxon>
        <taxon>Actinomycetes</taxon>
        <taxon>Micrococcales</taxon>
        <taxon>Dermacoccaceae</taxon>
        <taxon>Dermacoccus</taxon>
    </lineage>
</organism>
<dbReference type="Pfam" id="PF01297">
    <property type="entry name" value="ZnuA"/>
    <property type="match status" value="1"/>
</dbReference>
<dbReference type="GO" id="GO:0030001">
    <property type="term" value="P:metal ion transport"/>
    <property type="evidence" value="ECO:0007669"/>
    <property type="project" value="InterPro"/>
</dbReference>
<dbReference type="GO" id="GO:0046872">
    <property type="term" value="F:metal ion binding"/>
    <property type="evidence" value="ECO:0007669"/>
    <property type="project" value="InterPro"/>
</dbReference>
<dbReference type="AlphaFoldDB" id="A0A417Z8T6"/>
<name>A0A417Z8T6_9MICO</name>
<dbReference type="InterPro" id="IPR050492">
    <property type="entry name" value="Bact_metal-bind_prot9"/>
</dbReference>
<evidence type="ECO:0000313" key="8">
    <source>
        <dbReference type="Proteomes" id="UP000285376"/>
    </source>
</evidence>
<comment type="similarity">
    <text evidence="1 4">Belongs to the bacterial solute-binding protein 9 family.</text>
</comment>
<dbReference type="GO" id="GO:0007155">
    <property type="term" value="P:cell adhesion"/>
    <property type="evidence" value="ECO:0007669"/>
    <property type="project" value="InterPro"/>
</dbReference>
<evidence type="ECO:0000256" key="5">
    <source>
        <dbReference type="SAM" id="MobiDB-lite"/>
    </source>
</evidence>
<evidence type="ECO:0000256" key="2">
    <source>
        <dbReference type="ARBA" id="ARBA00022448"/>
    </source>
</evidence>
<dbReference type="Proteomes" id="UP000285376">
    <property type="component" value="Unassembled WGS sequence"/>
</dbReference>
<dbReference type="PANTHER" id="PTHR42953">
    <property type="entry name" value="HIGH-AFFINITY ZINC UPTAKE SYSTEM PROTEIN ZNUA-RELATED"/>
    <property type="match status" value="1"/>
</dbReference>
<proteinExistence type="inferred from homology"/>
<keyword evidence="3 6" id="KW-0732">Signal</keyword>
<protein>
    <submittedName>
        <fullName evidence="7">Zinc ABC transporter substrate-binding protein</fullName>
    </submittedName>
</protein>
<evidence type="ECO:0000256" key="3">
    <source>
        <dbReference type="ARBA" id="ARBA00022729"/>
    </source>
</evidence>
<dbReference type="PANTHER" id="PTHR42953:SF3">
    <property type="entry name" value="HIGH-AFFINITY ZINC UPTAKE SYSTEM PROTEIN ZNUA"/>
    <property type="match status" value="1"/>
</dbReference>
<feature type="chain" id="PRO_5038720558" evidence="6">
    <location>
        <begin position="25"/>
        <end position="323"/>
    </location>
</feature>
<dbReference type="InterPro" id="IPR006128">
    <property type="entry name" value="Lipoprotein_PsaA-like"/>
</dbReference>
<dbReference type="SUPFAM" id="SSF53807">
    <property type="entry name" value="Helical backbone' metal receptor"/>
    <property type="match status" value="1"/>
</dbReference>
<dbReference type="InterPro" id="IPR006129">
    <property type="entry name" value="AdhesinB"/>
</dbReference>
<evidence type="ECO:0000313" key="7">
    <source>
        <dbReference type="EMBL" id="RHW47069.1"/>
    </source>
</evidence>
<evidence type="ECO:0000256" key="1">
    <source>
        <dbReference type="ARBA" id="ARBA00011028"/>
    </source>
</evidence>
<dbReference type="EMBL" id="QWLM01000003">
    <property type="protein sequence ID" value="RHW47069.1"/>
    <property type="molecule type" value="Genomic_DNA"/>
</dbReference>
<feature type="compositionally biased region" description="Basic and acidic residues" evidence="5">
    <location>
        <begin position="136"/>
        <end position="154"/>
    </location>
</feature>